<comment type="caution">
    <text evidence="2">The sequence shown here is derived from an EMBL/GenBank/DDBJ whole genome shotgun (WGS) entry which is preliminary data.</text>
</comment>
<proteinExistence type="predicted"/>
<organism evidence="2 3">
    <name type="scientific">Crenichthys baileyi</name>
    <name type="common">White River springfish</name>
    <dbReference type="NCBI Taxonomy" id="28760"/>
    <lineage>
        <taxon>Eukaryota</taxon>
        <taxon>Metazoa</taxon>
        <taxon>Chordata</taxon>
        <taxon>Craniata</taxon>
        <taxon>Vertebrata</taxon>
        <taxon>Euteleostomi</taxon>
        <taxon>Actinopterygii</taxon>
        <taxon>Neopterygii</taxon>
        <taxon>Teleostei</taxon>
        <taxon>Neoteleostei</taxon>
        <taxon>Acanthomorphata</taxon>
        <taxon>Ovalentaria</taxon>
        <taxon>Atherinomorphae</taxon>
        <taxon>Cyprinodontiformes</taxon>
        <taxon>Goodeidae</taxon>
        <taxon>Crenichthys</taxon>
    </lineage>
</organism>
<feature type="region of interest" description="Disordered" evidence="1">
    <location>
        <begin position="101"/>
        <end position="144"/>
    </location>
</feature>
<evidence type="ECO:0000256" key="1">
    <source>
        <dbReference type="SAM" id="MobiDB-lite"/>
    </source>
</evidence>
<name>A0AAV9QRP2_9TELE</name>
<dbReference type="AlphaFoldDB" id="A0AAV9QRP2"/>
<evidence type="ECO:0000313" key="3">
    <source>
        <dbReference type="Proteomes" id="UP001311232"/>
    </source>
</evidence>
<dbReference type="Proteomes" id="UP001311232">
    <property type="component" value="Unassembled WGS sequence"/>
</dbReference>
<sequence length="227" mass="24550">MTVQTSLKDQATGEEYITLLEYFRRAAEKSARQVTGRKEQRSPYWGTKLARPLPCTGPLHYWPSPSLHKGPFSPETVSSQDHSSEPEFGAARFLCPKRDSSALHSPCSVPAPSHWRRRRRRGSSVPASEGCANASSSLPEGWTTASRLSPVSPGSLLDAPAPVFYGGSAPCPESVTPSAASSQLTSAAAPAELHTPTKEAEQSFTPVCFSPYALEFMSQLLRRSSQT</sequence>
<feature type="compositionally biased region" description="Low complexity" evidence="1">
    <location>
        <begin position="176"/>
        <end position="191"/>
    </location>
</feature>
<keyword evidence="3" id="KW-1185">Reference proteome</keyword>
<accession>A0AAV9QRP2</accession>
<feature type="region of interest" description="Disordered" evidence="1">
    <location>
        <begin position="175"/>
        <end position="200"/>
    </location>
</feature>
<protein>
    <submittedName>
        <fullName evidence="2">Uncharacterized protein</fullName>
    </submittedName>
</protein>
<evidence type="ECO:0000313" key="2">
    <source>
        <dbReference type="EMBL" id="KAK5599472.1"/>
    </source>
</evidence>
<gene>
    <name evidence="2" type="ORF">CRENBAI_020783</name>
</gene>
<feature type="compositionally biased region" description="Polar residues" evidence="1">
    <location>
        <begin position="133"/>
        <end position="144"/>
    </location>
</feature>
<reference evidence="2 3" key="1">
    <citation type="submission" date="2021-06" db="EMBL/GenBank/DDBJ databases">
        <authorList>
            <person name="Palmer J.M."/>
        </authorList>
    </citation>
    <scope>NUCLEOTIDE SEQUENCE [LARGE SCALE GENOMIC DNA]</scope>
    <source>
        <strain evidence="2 3">MEX-2019</strain>
        <tissue evidence="2">Muscle</tissue>
    </source>
</reference>
<dbReference type="EMBL" id="JAHHUM010002936">
    <property type="protein sequence ID" value="KAK5599472.1"/>
    <property type="molecule type" value="Genomic_DNA"/>
</dbReference>